<name>A0A841JP63_9BACT</name>
<proteinExistence type="predicted"/>
<dbReference type="AlphaFoldDB" id="A0A841JP63"/>
<dbReference type="RefSeq" id="WP_050057614.1">
    <property type="nucleotide sequence ID" value="NZ_JACHEK010000001.1"/>
</dbReference>
<keyword evidence="1" id="KW-1133">Transmembrane helix</keyword>
<feature type="transmembrane region" description="Helical" evidence="1">
    <location>
        <begin position="50"/>
        <end position="72"/>
    </location>
</feature>
<feature type="transmembrane region" description="Helical" evidence="1">
    <location>
        <begin position="12"/>
        <end position="38"/>
    </location>
</feature>
<sequence length="175" mass="18874">MHDTESKPGGISLAAVVLSLLICFGAVCLIGSVAALFLTRNPLVPHIASVRIILASFDLLLLLFLAWCAWTVAGLFQLRIWARYSIMAIGALDFLVFSLLSATLLFARRSPIIIGMDAHPNPAMPIPLGAMLLTLALIYAAVALIGAWWMIYFNLRPVRLVFAVAKTGGASRLTP</sequence>
<dbReference type="Proteomes" id="UP000538666">
    <property type="component" value="Unassembled WGS sequence"/>
</dbReference>
<reference evidence="2 3" key="1">
    <citation type="submission" date="2020-08" db="EMBL/GenBank/DDBJ databases">
        <title>Genomic Encyclopedia of Type Strains, Phase IV (KMG-IV): sequencing the most valuable type-strain genomes for metagenomic binning, comparative biology and taxonomic classification.</title>
        <authorList>
            <person name="Goeker M."/>
        </authorList>
    </citation>
    <scope>NUCLEOTIDE SEQUENCE [LARGE SCALE GENOMIC DNA]</scope>
    <source>
        <strain evidence="2 3">DSM 103733</strain>
    </source>
</reference>
<accession>A0A841JP63</accession>
<evidence type="ECO:0000256" key="1">
    <source>
        <dbReference type="SAM" id="Phobius"/>
    </source>
</evidence>
<keyword evidence="3" id="KW-1185">Reference proteome</keyword>
<feature type="transmembrane region" description="Helical" evidence="1">
    <location>
        <begin position="128"/>
        <end position="151"/>
    </location>
</feature>
<keyword evidence="1" id="KW-0472">Membrane</keyword>
<dbReference type="EMBL" id="JACHEK010000001">
    <property type="protein sequence ID" value="MBB6142377.1"/>
    <property type="molecule type" value="Genomic_DNA"/>
</dbReference>
<comment type="caution">
    <text evidence="2">The sequence shown here is derived from an EMBL/GenBank/DDBJ whole genome shotgun (WGS) entry which is preliminary data.</text>
</comment>
<gene>
    <name evidence="2" type="ORF">HNQ77_000315</name>
</gene>
<organism evidence="2 3">
    <name type="scientific">Silvibacterium bohemicum</name>
    <dbReference type="NCBI Taxonomy" id="1577686"/>
    <lineage>
        <taxon>Bacteria</taxon>
        <taxon>Pseudomonadati</taxon>
        <taxon>Acidobacteriota</taxon>
        <taxon>Terriglobia</taxon>
        <taxon>Terriglobales</taxon>
        <taxon>Acidobacteriaceae</taxon>
        <taxon>Silvibacterium</taxon>
    </lineage>
</organism>
<dbReference type="OrthoDB" id="123498at2"/>
<evidence type="ECO:0000313" key="2">
    <source>
        <dbReference type="EMBL" id="MBB6142377.1"/>
    </source>
</evidence>
<keyword evidence="1" id="KW-0812">Transmembrane</keyword>
<feature type="transmembrane region" description="Helical" evidence="1">
    <location>
        <begin position="84"/>
        <end position="107"/>
    </location>
</feature>
<evidence type="ECO:0000313" key="3">
    <source>
        <dbReference type="Proteomes" id="UP000538666"/>
    </source>
</evidence>
<protein>
    <submittedName>
        <fullName evidence="2">Uncharacterized protein</fullName>
    </submittedName>
</protein>